<accession>A0A1F7J669</accession>
<proteinExistence type="predicted"/>
<organism evidence="2 3">
    <name type="scientific">Candidatus Roizmanbacteria bacterium RIFCSPLOWO2_01_FULL_40_42</name>
    <dbReference type="NCBI Taxonomy" id="1802066"/>
    <lineage>
        <taxon>Bacteria</taxon>
        <taxon>Candidatus Roizmaniibacteriota</taxon>
    </lineage>
</organism>
<evidence type="ECO:0000313" key="3">
    <source>
        <dbReference type="Proteomes" id="UP000178558"/>
    </source>
</evidence>
<dbReference type="EMBL" id="MGAQ01000006">
    <property type="protein sequence ID" value="OGK51078.1"/>
    <property type="molecule type" value="Genomic_DNA"/>
</dbReference>
<evidence type="ECO:0000313" key="2">
    <source>
        <dbReference type="EMBL" id="OGK51078.1"/>
    </source>
</evidence>
<keyword evidence="1" id="KW-1133">Transmembrane helix</keyword>
<feature type="transmembrane region" description="Helical" evidence="1">
    <location>
        <begin position="40"/>
        <end position="64"/>
    </location>
</feature>
<sequence length="68" mass="7799">MRINWKEFFKFLSGAAFVGSITNAYLYFNNISLPFLGFTIAPGLLGMRAVVLSVLFLVFFYFGYLKKK</sequence>
<dbReference type="Proteomes" id="UP000178558">
    <property type="component" value="Unassembled WGS sequence"/>
</dbReference>
<feature type="transmembrane region" description="Helical" evidence="1">
    <location>
        <begin position="7"/>
        <end position="28"/>
    </location>
</feature>
<gene>
    <name evidence="2" type="ORF">A3B50_02845</name>
</gene>
<dbReference type="AlphaFoldDB" id="A0A1F7J669"/>
<keyword evidence="1" id="KW-0812">Transmembrane</keyword>
<keyword evidence="1" id="KW-0472">Membrane</keyword>
<evidence type="ECO:0000256" key="1">
    <source>
        <dbReference type="SAM" id="Phobius"/>
    </source>
</evidence>
<name>A0A1F7J669_9BACT</name>
<reference evidence="2 3" key="1">
    <citation type="journal article" date="2016" name="Nat. Commun.">
        <title>Thousands of microbial genomes shed light on interconnected biogeochemical processes in an aquifer system.</title>
        <authorList>
            <person name="Anantharaman K."/>
            <person name="Brown C.T."/>
            <person name="Hug L.A."/>
            <person name="Sharon I."/>
            <person name="Castelle C.J."/>
            <person name="Probst A.J."/>
            <person name="Thomas B.C."/>
            <person name="Singh A."/>
            <person name="Wilkins M.J."/>
            <person name="Karaoz U."/>
            <person name="Brodie E.L."/>
            <person name="Williams K.H."/>
            <person name="Hubbard S.S."/>
            <person name="Banfield J.F."/>
        </authorList>
    </citation>
    <scope>NUCLEOTIDE SEQUENCE [LARGE SCALE GENOMIC DNA]</scope>
</reference>
<protein>
    <submittedName>
        <fullName evidence="2">Uncharacterized protein</fullName>
    </submittedName>
</protein>
<comment type="caution">
    <text evidence="2">The sequence shown here is derived from an EMBL/GenBank/DDBJ whole genome shotgun (WGS) entry which is preliminary data.</text>
</comment>